<feature type="compositionally biased region" description="Polar residues" evidence="1">
    <location>
        <begin position="16"/>
        <end position="30"/>
    </location>
</feature>
<dbReference type="Proteomes" id="UP000593565">
    <property type="component" value="Unassembled WGS sequence"/>
</dbReference>
<dbReference type="AlphaFoldDB" id="A0A7J6A174"/>
<accession>A0A7J6A174</accession>
<reference evidence="2 3" key="1">
    <citation type="submission" date="2020-02" db="EMBL/GenBank/DDBJ databases">
        <title>A chromosome-scale genome assembly of the black bullhead catfish (Ameiurus melas).</title>
        <authorList>
            <person name="Wen M."/>
            <person name="Zham M."/>
            <person name="Cabau C."/>
            <person name="Klopp C."/>
            <person name="Donnadieu C."/>
            <person name="Roques C."/>
            <person name="Bouchez O."/>
            <person name="Lampietro C."/>
            <person name="Jouanno E."/>
            <person name="Herpin A."/>
            <person name="Louis A."/>
            <person name="Berthelot C."/>
            <person name="Parey E."/>
            <person name="Roest-Crollius H."/>
            <person name="Braasch I."/>
            <person name="Postlethwait J."/>
            <person name="Robinson-Rechavi M."/>
            <person name="Echchiki A."/>
            <person name="Begum T."/>
            <person name="Montfort J."/>
            <person name="Schartl M."/>
            <person name="Bobe J."/>
            <person name="Guiguen Y."/>
        </authorList>
    </citation>
    <scope>NUCLEOTIDE SEQUENCE [LARGE SCALE GENOMIC DNA]</scope>
    <source>
        <strain evidence="2">M_S1</strain>
        <tissue evidence="2">Blood</tissue>
    </source>
</reference>
<proteinExistence type="predicted"/>
<feature type="compositionally biased region" description="Basic and acidic residues" evidence="1">
    <location>
        <begin position="159"/>
        <end position="179"/>
    </location>
</feature>
<evidence type="ECO:0000256" key="1">
    <source>
        <dbReference type="SAM" id="MobiDB-lite"/>
    </source>
</evidence>
<organism evidence="2 3">
    <name type="scientific">Ameiurus melas</name>
    <name type="common">Black bullhead</name>
    <name type="synonym">Silurus melas</name>
    <dbReference type="NCBI Taxonomy" id="219545"/>
    <lineage>
        <taxon>Eukaryota</taxon>
        <taxon>Metazoa</taxon>
        <taxon>Chordata</taxon>
        <taxon>Craniata</taxon>
        <taxon>Vertebrata</taxon>
        <taxon>Euteleostomi</taxon>
        <taxon>Actinopterygii</taxon>
        <taxon>Neopterygii</taxon>
        <taxon>Teleostei</taxon>
        <taxon>Ostariophysi</taxon>
        <taxon>Siluriformes</taxon>
        <taxon>Ictaluridae</taxon>
        <taxon>Ameiurus</taxon>
    </lineage>
</organism>
<feature type="region of interest" description="Disordered" evidence="1">
    <location>
        <begin position="16"/>
        <end position="60"/>
    </location>
</feature>
<comment type="caution">
    <text evidence="2">The sequence shown here is derived from an EMBL/GenBank/DDBJ whole genome shotgun (WGS) entry which is preliminary data.</text>
</comment>
<evidence type="ECO:0000313" key="3">
    <source>
        <dbReference type="Proteomes" id="UP000593565"/>
    </source>
</evidence>
<name>A0A7J6A174_AMEME</name>
<protein>
    <submittedName>
        <fullName evidence="2">Uncharacterized protein</fullName>
    </submittedName>
</protein>
<feature type="compositionally biased region" description="Polar residues" evidence="1">
    <location>
        <begin position="50"/>
        <end position="60"/>
    </location>
</feature>
<evidence type="ECO:0000313" key="2">
    <source>
        <dbReference type="EMBL" id="KAF4075679.1"/>
    </source>
</evidence>
<gene>
    <name evidence="2" type="ORF">AMELA_G00221610</name>
</gene>
<keyword evidence="3" id="KW-1185">Reference proteome</keyword>
<feature type="region of interest" description="Disordered" evidence="1">
    <location>
        <begin position="158"/>
        <end position="179"/>
    </location>
</feature>
<dbReference type="EMBL" id="JAAGNN010000020">
    <property type="protein sequence ID" value="KAF4075679.1"/>
    <property type="molecule type" value="Genomic_DNA"/>
</dbReference>
<sequence length="243" mass="27413">MSRLATSVKSNCCQSEVNTERGSASVGNSSTEREKAGGFQDARGKKRVTRASTECTQTTKNPHIRQRTLLKSKGERRSTPENRDECCGQLRYTSFFSPRFPVTRSENYRANIRLVTKLRSNSLHTKTDPGTRLADVQHPEQFSEEEFLVDTLTESTSKTSKDVAKSESHDVEHDISSHRSTDGIQRGLALCDQDMKWTKQQSLATLFMCQWTPVRCQGPPCPFNSVTTGGRHSQWIKESRSLH</sequence>